<feature type="binding site" evidence="5">
    <location>
        <position position="86"/>
    </location>
    <ligand>
        <name>Mg(2+)</name>
        <dbReference type="ChEBI" id="CHEBI:18420"/>
    </ligand>
</feature>
<protein>
    <recommendedName>
        <fullName evidence="5">3-methyl-2-oxobutanoate hydroxymethyltransferase</fullName>
        <ecNumber evidence="5">2.1.2.11</ecNumber>
    </recommendedName>
    <alternativeName>
        <fullName evidence="5">Ketopantoate hydroxymethyltransferase</fullName>
        <shortName evidence="5">KPHMT</shortName>
    </alternativeName>
</protein>
<evidence type="ECO:0000256" key="5">
    <source>
        <dbReference type="HAMAP-Rule" id="MF_00156"/>
    </source>
</evidence>
<dbReference type="InterPro" id="IPR003700">
    <property type="entry name" value="Pantoate_hydroxy_MeTrfase"/>
</dbReference>
<evidence type="ECO:0000256" key="2">
    <source>
        <dbReference type="ARBA" id="ARBA00011424"/>
    </source>
</evidence>
<dbReference type="InterPro" id="IPR040442">
    <property type="entry name" value="Pyrv_kinase-like_dom_sf"/>
</dbReference>
<feature type="binding site" evidence="5">
    <location>
        <position position="116"/>
    </location>
    <ligand>
        <name>3-methyl-2-oxobutanoate</name>
        <dbReference type="ChEBI" id="CHEBI:11851"/>
    </ligand>
</feature>
<dbReference type="NCBIfam" id="TIGR00222">
    <property type="entry name" value="panB"/>
    <property type="match status" value="1"/>
</dbReference>
<comment type="caution">
    <text evidence="6">The sequence shown here is derived from an EMBL/GenBank/DDBJ whole genome shotgun (WGS) entry which is preliminary data.</text>
</comment>
<dbReference type="GO" id="GO:0003864">
    <property type="term" value="F:3-methyl-2-oxobutanoate hydroxymethyltransferase activity"/>
    <property type="evidence" value="ECO:0007669"/>
    <property type="project" value="UniProtKB-EC"/>
</dbReference>
<evidence type="ECO:0000256" key="4">
    <source>
        <dbReference type="ARBA" id="ARBA00022679"/>
    </source>
</evidence>
<dbReference type="RefSeq" id="WP_413781948.1">
    <property type="nucleotide sequence ID" value="NZ_JAUOZS010000001.1"/>
</dbReference>
<evidence type="ECO:0000256" key="1">
    <source>
        <dbReference type="ARBA" id="ARBA00008676"/>
    </source>
</evidence>
<dbReference type="PANTHER" id="PTHR20881">
    <property type="entry name" value="3-METHYL-2-OXOBUTANOATE HYDROXYMETHYLTRANSFERASE"/>
    <property type="match status" value="1"/>
</dbReference>
<organism evidence="6 7">
    <name type="scientific">Anaeroselena agilis</name>
    <dbReference type="NCBI Taxonomy" id="3063788"/>
    <lineage>
        <taxon>Bacteria</taxon>
        <taxon>Bacillati</taxon>
        <taxon>Bacillota</taxon>
        <taxon>Negativicutes</taxon>
        <taxon>Acetonemataceae</taxon>
        <taxon>Anaeroselena</taxon>
    </lineage>
</organism>
<keyword evidence="5" id="KW-0479">Metal-binding</keyword>
<evidence type="ECO:0000256" key="3">
    <source>
        <dbReference type="ARBA" id="ARBA00022655"/>
    </source>
</evidence>
<proteinExistence type="inferred from homology"/>
<comment type="subcellular location">
    <subcellularLocation>
        <location evidence="5">Cytoplasm</location>
    </subcellularLocation>
</comment>
<reference evidence="6 7" key="1">
    <citation type="submission" date="2023-07" db="EMBL/GenBank/DDBJ databases">
        <title>The novel representative of Negativicutes class, Anaeroselena agilis gen. nov. sp. nov.</title>
        <authorList>
            <person name="Prokofeva M.I."/>
            <person name="Elcheninov A.G."/>
            <person name="Klyukina A."/>
            <person name="Kublanov I.V."/>
            <person name="Frolov E.N."/>
            <person name="Podosokorskaya O.A."/>
        </authorList>
    </citation>
    <scope>NUCLEOTIDE SEQUENCE [LARGE SCALE GENOMIC DNA]</scope>
    <source>
        <strain evidence="6 7">4137-cl</strain>
    </source>
</reference>
<comment type="function">
    <text evidence="5">Catalyzes the reversible reaction in which hydroxymethyl group from 5,10-methylenetetrahydrofolate is transferred onto alpha-ketoisovalerate to form ketopantoate.</text>
</comment>
<comment type="catalytic activity">
    <reaction evidence="5">
        <text>(6R)-5,10-methylene-5,6,7,8-tetrahydrofolate + 3-methyl-2-oxobutanoate + H2O = 2-dehydropantoate + (6S)-5,6,7,8-tetrahydrofolate</text>
        <dbReference type="Rhea" id="RHEA:11824"/>
        <dbReference type="ChEBI" id="CHEBI:11561"/>
        <dbReference type="ChEBI" id="CHEBI:11851"/>
        <dbReference type="ChEBI" id="CHEBI:15377"/>
        <dbReference type="ChEBI" id="CHEBI:15636"/>
        <dbReference type="ChEBI" id="CHEBI:57453"/>
        <dbReference type="EC" id="2.1.2.11"/>
    </reaction>
</comment>
<feature type="binding site" evidence="5">
    <location>
        <position position="47"/>
    </location>
    <ligand>
        <name>Mg(2+)</name>
        <dbReference type="ChEBI" id="CHEBI:18420"/>
    </ligand>
</feature>
<dbReference type="Gene3D" id="3.20.20.60">
    <property type="entry name" value="Phosphoenolpyruvate-binding domains"/>
    <property type="match status" value="1"/>
</dbReference>
<dbReference type="PIRSF" id="PIRSF000388">
    <property type="entry name" value="Pantoate_hydroxy_MeTrfase"/>
    <property type="match status" value="1"/>
</dbReference>
<dbReference type="EC" id="2.1.2.11" evidence="5"/>
<keyword evidence="7" id="KW-1185">Reference proteome</keyword>
<name>A0ABU3P397_9FIRM</name>
<comment type="cofactor">
    <cofactor evidence="5">
        <name>Mg(2+)</name>
        <dbReference type="ChEBI" id="CHEBI:18420"/>
    </cofactor>
    <text evidence="5">Binds 1 Mg(2+) ion per subunit.</text>
</comment>
<dbReference type="InterPro" id="IPR015813">
    <property type="entry name" value="Pyrv/PenolPyrv_kinase-like_dom"/>
</dbReference>
<accession>A0ABU3P397</accession>
<keyword evidence="5" id="KW-0963">Cytoplasm</keyword>
<gene>
    <name evidence="5 6" type="primary">panB</name>
    <name evidence="6" type="ORF">Q4T40_19875</name>
</gene>
<keyword evidence="3 5" id="KW-0566">Pantothenate biosynthesis</keyword>
<dbReference type="Proteomes" id="UP001254848">
    <property type="component" value="Unassembled WGS sequence"/>
</dbReference>
<evidence type="ECO:0000313" key="6">
    <source>
        <dbReference type="EMBL" id="MDT8903492.1"/>
    </source>
</evidence>
<comment type="pathway">
    <text evidence="5">Cofactor biosynthesis; (R)-pantothenate biosynthesis; (R)-pantoate from 3-methyl-2-oxobutanoate: step 1/2.</text>
</comment>
<dbReference type="HAMAP" id="MF_00156">
    <property type="entry name" value="PanB"/>
    <property type="match status" value="1"/>
</dbReference>
<dbReference type="CDD" id="cd06557">
    <property type="entry name" value="KPHMT-like"/>
    <property type="match status" value="1"/>
</dbReference>
<feature type="binding site" evidence="5">
    <location>
        <position position="118"/>
    </location>
    <ligand>
        <name>Mg(2+)</name>
        <dbReference type="ChEBI" id="CHEBI:18420"/>
    </ligand>
</feature>
<dbReference type="EMBL" id="JAUOZS010000001">
    <property type="protein sequence ID" value="MDT8903492.1"/>
    <property type="molecule type" value="Genomic_DNA"/>
</dbReference>
<sequence>MAKQKVTIPALKEMKEQGKKIRMVTAYDYPTGILVDKTDIELILVGDSLGMVVLGYDGTVPVTMEEMIHHCKATVRGAKNTLIVGDLPFGSYNMSISDAVYNATRMMKEGGADCIKLEGGLPVVETVRAIVNGGVPVMAHIGLTPQTASALGGFKVQGKDAAAAERMINEALKLEEAGAFAIVLEAIPAPLAEIITKKLTIPTIGIGAGVHCDGQVLVTHDLIGLFDRFVPKFVKQYANISQDIVAAFNAYAEEVATGKFPGPEHSFTMKDDVLKRLY</sequence>
<feature type="binding site" evidence="5">
    <location>
        <begin position="47"/>
        <end position="48"/>
    </location>
    <ligand>
        <name>3-methyl-2-oxobutanoate</name>
        <dbReference type="ChEBI" id="CHEBI:11851"/>
    </ligand>
</feature>
<dbReference type="Pfam" id="PF02548">
    <property type="entry name" value="Pantoate_transf"/>
    <property type="match status" value="1"/>
</dbReference>
<comment type="similarity">
    <text evidence="1 5">Belongs to the PanB family.</text>
</comment>
<feature type="active site" description="Proton acceptor" evidence="5">
    <location>
        <position position="185"/>
    </location>
</feature>
<keyword evidence="5" id="KW-0460">Magnesium</keyword>
<feature type="binding site" evidence="5">
    <location>
        <position position="86"/>
    </location>
    <ligand>
        <name>3-methyl-2-oxobutanoate</name>
        <dbReference type="ChEBI" id="CHEBI:11851"/>
    </ligand>
</feature>
<evidence type="ECO:0000313" key="7">
    <source>
        <dbReference type="Proteomes" id="UP001254848"/>
    </source>
</evidence>
<keyword evidence="4 5" id="KW-0808">Transferase</keyword>
<comment type="subunit">
    <text evidence="2 5">Homodecamer; pentamer of dimers.</text>
</comment>
<dbReference type="NCBIfam" id="NF001452">
    <property type="entry name" value="PRK00311.1"/>
    <property type="match status" value="1"/>
</dbReference>
<dbReference type="PANTHER" id="PTHR20881:SF0">
    <property type="entry name" value="3-METHYL-2-OXOBUTANOATE HYDROXYMETHYLTRANSFERASE"/>
    <property type="match status" value="1"/>
</dbReference>
<dbReference type="SUPFAM" id="SSF51621">
    <property type="entry name" value="Phosphoenolpyruvate/pyruvate domain"/>
    <property type="match status" value="1"/>
</dbReference>